<feature type="domain" description="Gram-positive cocci surface proteins LPxTG" evidence="8">
    <location>
        <begin position="449"/>
        <end position="488"/>
    </location>
</feature>
<dbReference type="NCBIfam" id="TIGR01167">
    <property type="entry name" value="LPXTG_anchor"/>
    <property type="match status" value="1"/>
</dbReference>
<dbReference type="NCBIfam" id="NF033902">
    <property type="entry name" value="iso_D2_wall_anc"/>
    <property type="match status" value="1"/>
</dbReference>
<dbReference type="AlphaFoldDB" id="A0A160PUT1"/>
<keyword evidence="3" id="KW-0964">Secreted</keyword>
<dbReference type="EMBL" id="AP017369">
    <property type="protein sequence ID" value="BAU96911.1"/>
    <property type="molecule type" value="Genomic_DNA"/>
</dbReference>
<gene>
    <name evidence="11" type="ORF">N24_2649</name>
</gene>
<evidence type="ECO:0000313" key="12">
    <source>
        <dbReference type="Proteomes" id="UP000218244"/>
    </source>
</evidence>
<evidence type="ECO:0000256" key="5">
    <source>
        <dbReference type="ARBA" id="ARBA00023088"/>
    </source>
</evidence>
<organism evidence="11 12">
    <name type="scientific">Corynebacterium suranareeae</name>
    <dbReference type="NCBI Taxonomy" id="2506452"/>
    <lineage>
        <taxon>Bacteria</taxon>
        <taxon>Bacillati</taxon>
        <taxon>Actinomycetota</taxon>
        <taxon>Actinomycetes</taxon>
        <taxon>Mycobacteriales</taxon>
        <taxon>Corynebacteriaceae</taxon>
        <taxon>Corynebacterium</taxon>
    </lineage>
</organism>
<proteinExistence type="inferred from homology"/>
<evidence type="ECO:0000259" key="8">
    <source>
        <dbReference type="Pfam" id="PF00746"/>
    </source>
</evidence>
<evidence type="ECO:0000259" key="9">
    <source>
        <dbReference type="Pfam" id="PF16555"/>
    </source>
</evidence>
<dbReference type="Pfam" id="PF17802">
    <property type="entry name" value="SpaA"/>
    <property type="match status" value="1"/>
</dbReference>
<dbReference type="GO" id="GO:0005975">
    <property type="term" value="P:carbohydrate metabolic process"/>
    <property type="evidence" value="ECO:0007669"/>
    <property type="project" value="UniProtKB-ARBA"/>
</dbReference>
<name>A0A160PUT1_9CORY</name>
<dbReference type="Gene3D" id="2.60.40.740">
    <property type="match status" value="1"/>
</dbReference>
<sequence>MTTSKTRKFFLKAGALLAAASLAFTASPAMAQEDPAVNAMPETSNIIITKVEQGAAAGVESNGTEQDPAGDRIEGVEFEAYSVPLEKTAGTEEWQQEIAGFDLEAAKTKIGNDPTPVAGPTKTDSNGVVEFKDLARGLYLIRETNTPAGVVAANDFLVAVPQTNPEGTAWLSNIYVYPKNDVVSATKTVENADDFVTGNVVTWTINADNPQVRNHLDGKFEPITKFEIRDTLIDAELSTTEADVNVTAPAGLVKGTDYKVTVAPAAEGETLVTITFEESGRVKLAAALPDADQVVVTLDTVVHKSGVIDNTAVIDHGGDSVYNTDEGGKPEIRYGDITVIKKDEKGTLLPGAEFRVYLTEESAKAKGDGYLTTESNTNGLWITGENGEVKIAGLRDSNFANGKTTDEEQKYWLVETKAPAGHQLLAQPVSFTVNGEDLTLTLDVTNASNSGNGFQLPLTGGTGTAMLTILGIAILGLVLFFARMRRNNESA</sequence>
<evidence type="ECO:0000256" key="7">
    <source>
        <dbReference type="SAM" id="SignalP"/>
    </source>
</evidence>
<keyword evidence="4 7" id="KW-0732">Signal</keyword>
<keyword evidence="6" id="KW-0812">Transmembrane</keyword>
<feature type="chain" id="PRO_5007819871" evidence="7">
    <location>
        <begin position="32"/>
        <end position="491"/>
    </location>
</feature>
<evidence type="ECO:0000259" key="10">
    <source>
        <dbReference type="Pfam" id="PF17802"/>
    </source>
</evidence>
<dbReference type="Proteomes" id="UP000218244">
    <property type="component" value="Chromosome"/>
</dbReference>
<dbReference type="PANTHER" id="PTHR36108:SF13">
    <property type="entry name" value="COLOSSIN-B-RELATED"/>
    <property type="match status" value="1"/>
</dbReference>
<dbReference type="KEGG" id="csur:N24_2649"/>
<feature type="domain" description="Gram-positive pilin subunit D1 N-terminal" evidence="9">
    <location>
        <begin position="43"/>
        <end position="180"/>
    </location>
</feature>
<protein>
    <submittedName>
        <fullName evidence="11">Surface protein</fullName>
    </submittedName>
</protein>
<evidence type="ECO:0000256" key="3">
    <source>
        <dbReference type="ARBA" id="ARBA00022525"/>
    </source>
</evidence>
<keyword evidence="6" id="KW-0472">Membrane</keyword>
<dbReference type="InterPro" id="IPR048052">
    <property type="entry name" value="FM1-like"/>
</dbReference>
<dbReference type="Pfam" id="PF16555">
    <property type="entry name" value="GramPos_pilinD1"/>
    <property type="match status" value="1"/>
</dbReference>
<feature type="signal peptide" evidence="7">
    <location>
        <begin position="1"/>
        <end position="31"/>
    </location>
</feature>
<dbReference type="PROSITE" id="PS51318">
    <property type="entry name" value="TAT"/>
    <property type="match status" value="1"/>
</dbReference>
<evidence type="ECO:0000256" key="1">
    <source>
        <dbReference type="ARBA" id="ARBA00007257"/>
    </source>
</evidence>
<keyword evidence="2" id="KW-0134">Cell wall</keyword>
<feature type="transmembrane region" description="Helical" evidence="6">
    <location>
        <begin position="464"/>
        <end position="482"/>
    </location>
</feature>
<keyword evidence="5" id="KW-0572">Peptidoglycan-anchor</keyword>
<evidence type="ECO:0000313" key="11">
    <source>
        <dbReference type="EMBL" id="BAU96911.1"/>
    </source>
</evidence>
<dbReference type="PANTHER" id="PTHR36108">
    <property type="entry name" value="COLOSSIN-B-RELATED"/>
    <property type="match status" value="1"/>
</dbReference>
<dbReference type="RefSeq" id="WP_096458104.1">
    <property type="nucleotide sequence ID" value="NZ_AP017369.1"/>
</dbReference>
<evidence type="ECO:0000256" key="4">
    <source>
        <dbReference type="ARBA" id="ARBA00022729"/>
    </source>
</evidence>
<reference evidence="11 12" key="1">
    <citation type="submission" date="2016-02" db="EMBL/GenBank/DDBJ databases">
        <title>Corynebacterium glutamicum N24 whole genome sequencing project.</title>
        <authorList>
            <person name="Matsutani M."/>
            <person name="Nangtapong N."/>
            <person name="Yakushi T."/>
            <person name="Matsushita K."/>
        </authorList>
    </citation>
    <scope>NUCLEOTIDE SEQUENCE [LARGE SCALE GENOMIC DNA]</scope>
    <source>
        <strain evidence="11 12">N24</strain>
    </source>
</reference>
<dbReference type="Pfam" id="PF00746">
    <property type="entry name" value="Gram_pos_anchor"/>
    <property type="match status" value="1"/>
</dbReference>
<keyword evidence="12" id="KW-1185">Reference proteome</keyword>
<feature type="domain" description="SpaA-like prealbumin fold" evidence="10">
    <location>
        <begin position="335"/>
        <end position="447"/>
    </location>
</feature>
<accession>A0A160PUT1</accession>
<dbReference type="InterPro" id="IPR019931">
    <property type="entry name" value="LPXTG_anchor"/>
</dbReference>
<dbReference type="SUPFAM" id="SSF117074">
    <property type="entry name" value="Hypothetical protein PA1324"/>
    <property type="match status" value="1"/>
</dbReference>
<keyword evidence="6" id="KW-1133">Transmembrane helix</keyword>
<dbReference type="InterPro" id="IPR041033">
    <property type="entry name" value="SpaA_PFL_dom_1"/>
</dbReference>
<dbReference type="Gene3D" id="2.60.40.10">
    <property type="entry name" value="Immunoglobulins"/>
    <property type="match status" value="2"/>
</dbReference>
<evidence type="ECO:0000256" key="6">
    <source>
        <dbReference type="SAM" id="Phobius"/>
    </source>
</evidence>
<evidence type="ECO:0000256" key="2">
    <source>
        <dbReference type="ARBA" id="ARBA00022512"/>
    </source>
</evidence>
<dbReference type="InterPro" id="IPR006311">
    <property type="entry name" value="TAT_signal"/>
</dbReference>
<comment type="similarity">
    <text evidence="1">Belongs to the serine-aspartate repeat-containing protein (SDr) family.</text>
</comment>
<dbReference type="InterPro" id="IPR032364">
    <property type="entry name" value="GramPos_pilinD1_N"/>
</dbReference>
<dbReference type="InterPro" id="IPR013783">
    <property type="entry name" value="Ig-like_fold"/>
</dbReference>